<gene>
    <name evidence="2" type="ORF">A1O1_05661</name>
</gene>
<evidence type="ECO:0000256" key="1">
    <source>
        <dbReference type="SAM" id="MobiDB-lite"/>
    </source>
</evidence>
<dbReference type="EMBL" id="AMWN01000004">
    <property type="protein sequence ID" value="EXJ88729.1"/>
    <property type="molecule type" value="Genomic_DNA"/>
</dbReference>
<dbReference type="RefSeq" id="XP_007724735.1">
    <property type="nucleotide sequence ID" value="XM_007726545.1"/>
</dbReference>
<evidence type="ECO:0000313" key="2">
    <source>
        <dbReference type="EMBL" id="EXJ88729.1"/>
    </source>
</evidence>
<feature type="compositionally biased region" description="Basic residues" evidence="1">
    <location>
        <begin position="353"/>
        <end position="363"/>
    </location>
</feature>
<reference evidence="2 3" key="1">
    <citation type="submission" date="2013-03" db="EMBL/GenBank/DDBJ databases">
        <title>The Genome Sequence of Capronia coronata CBS 617.96.</title>
        <authorList>
            <consortium name="The Broad Institute Genomics Platform"/>
            <person name="Cuomo C."/>
            <person name="de Hoog S."/>
            <person name="Gorbushina A."/>
            <person name="Walker B."/>
            <person name="Young S.K."/>
            <person name="Zeng Q."/>
            <person name="Gargeya S."/>
            <person name="Fitzgerald M."/>
            <person name="Haas B."/>
            <person name="Abouelleil A."/>
            <person name="Allen A.W."/>
            <person name="Alvarado L."/>
            <person name="Arachchi H.M."/>
            <person name="Berlin A.M."/>
            <person name="Chapman S.B."/>
            <person name="Gainer-Dewar J."/>
            <person name="Goldberg J."/>
            <person name="Griggs A."/>
            <person name="Gujja S."/>
            <person name="Hansen M."/>
            <person name="Howarth C."/>
            <person name="Imamovic A."/>
            <person name="Ireland A."/>
            <person name="Larimer J."/>
            <person name="McCowan C."/>
            <person name="Murphy C."/>
            <person name="Pearson M."/>
            <person name="Poon T.W."/>
            <person name="Priest M."/>
            <person name="Roberts A."/>
            <person name="Saif S."/>
            <person name="Shea T."/>
            <person name="Sisk P."/>
            <person name="Sykes S."/>
            <person name="Wortman J."/>
            <person name="Nusbaum C."/>
            <person name="Birren B."/>
        </authorList>
    </citation>
    <scope>NUCLEOTIDE SEQUENCE [LARGE SCALE GENOMIC DNA]</scope>
    <source>
        <strain evidence="2 3">CBS 617.96</strain>
    </source>
</reference>
<dbReference type="Proteomes" id="UP000019484">
    <property type="component" value="Unassembled WGS sequence"/>
</dbReference>
<proteinExistence type="predicted"/>
<dbReference type="OrthoDB" id="5411773at2759"/>
<dbReference type="GeneID" id="19160534"/>
<feature type="compositionally biased region" description="Low complexity" evidence="1">
    <location>
        <begin position="364"/>
        <end position="381"/>
    </location>
</feature>
<dbReference type="STRING" id="1182541.W9Z2I8"/>
<dbReference type="eggNOG" id="ENOG502S1YP">
    <property type="taxonomic scope" value="Eukaryota"/>
</dbReference>
<comment type="caution">
    <text evidence="2">The sequence shown here is derived from an EMBL/GenBank/DDBJ whole genome shotgun (WGS) entry which is preliminary data.</text>
</comment>
<evidence type="ECO:0000313" key="3">
    <source>
        <dbReference type="Proteomes" id="UP000019484"/>
    </source>
</evidence>
<dbReference type="HOGENOM" id="CLU_014331_1_0_1"/>
<name>W9Z2I8_9EURO</name>
<dbReference type="AlphaFoldDB" id="W9Z2I8"/>
<organism evidence="2 3">
    <name type="scientific">Capronia coronata CBS 617.96</name>
    <dbReference type="NCBI Taxonomy" id="1182541"/>
    <lineage>
        <taxon>Eukaryota</taxon>
        <taxon>Fungi</taxon>
        <taxon>Dikarya</taxon>
        <taxon>Ascomycota</taxon>
        <taxon>Pezizomycotina</taxon>
        <taxon>Eurotiomycetes</taxon>
        <taxon>Chaetothyriomycetidae</taxon>
        <taxon>Chaetothyriales</taxon>
        <taxon>Herpotrichiellaceae</taxon>
        <taxon>Capronia</taxon>
    </lineage>
</organism>
<feature type="compositionally biased region" description="Pro residues" evidence="1">
    <location>
        <begin position="11"/>
        <end position="30"/>
    </location>
</feature>
<feature type="region of interest" description="Disordered" evidence="1">
    <location>
        <begin position="1"/>
        <end position="46"/>
    </location>
</feature>
<feature type="region of interest" description="Disordered" evidence="1">
    <location>
        <begin position="295"/>
        <end position="315"/>
    </location>
</feature>
<feature type="compositionally biased region" description="Polar residues" evidence="1">
    <location>
        <begin position="31"/>
        <end position="46"/>
    </location>
</feature>
<feature type="region of interest" description="Disordered" evidence="1">
    <location>
        <begin position="335"/>
        <end position="386"/>
    </location>
</feature>
<keyword evidence="3" id="KW-1185">Reference proteome</keyword>
<accession>W9Z2I8</accession>
<sequence length="613" mass="67990">MISRSVGGSTPAPPAAPPPASSPLSPPPPSQSFSKQDSAFTQTSGFRQSRELPYELAQHVQTYYEENLFTQAINFLLSITGNSASSNDRRAPVIIPPAAHLALAATLAVHPVFTSGTNSSDKWEQANAARRLLWLVHATVGPLNGDFATAFSFRKYDIRSSRHNGLRIEDEDGEFSQDEHAPSEDHLNTPFAVSQALWVQAEDFWHLVGWALNCACLSSTYRARWDYYSLLLAFMVETLETDWQLRTTGAESSPEESLLWQYIELAAGGHARARRIVRAIFADGSTRSTSEFRAIFPHELKEPEEEKDGKIQRREVDVNIEQDIYGDYMAHDDSDFSEDGEVASSGTAASGWHGRRMRTRTRTRTPSSRRLTPQSSSSSLRNDPENGDDWAAASLASKITEPTSLDLRLRLMRLLVYVSSHPTLTSTSPTTFPDIEELLTLFVEFTKPLPLPVFARILLPSTAAQRTSCFSDPPGFVQSQMFDPQTLTLFCESLLQRILENSSPSIRSHMLLSQAKLENEYLPFAAGRISVDANARVSILLESLVRCLGELGVLKKTEALRDAVKQGVEKRMSRVAELRDAKGSKKAQEGGQQGAWAWLVESGERMIKVVDAL</sequence>
<protein>
    <submittedName>
        <fullName evidence="2">Uncharacterized protein</fullName>
    </submittedName>
</protein>